<keyword evidence="1" id="KW-1133">Transmembrane helix</keyword>
<dbReference type="STRING" id="1123062.SAMN02745775_11123"/>
<proteinExistence type="predicted"/>
<dbReference type="AlphaFoldDB" id="A0A1I4DKX7"/>
<evidence type="ECO:0000256" key="1">
    <source>
        <dbReference type="SAM" id="Phobius"/>
    </source>
</evidence>
<protein>
    <recommendedName>
        <fullName evidence="4">ABC transporter permease</fullName>
    </recommendedName>
</protein>
<accession>A0A1I4DKX7</accession>
<evidence type="ECO:0008006" key="4">
    <source>
        <dbReference type="Google" id="ProtNLM"/>
    </source>
</evidence>
<evidence type="ECO:0000313" key="3">
    <source>
        <dbReference type="Proteomes" id="UP000199473"/>
    </source>
</evidence>
<dbReference type="Proteomes" id="UP000199473">
    <property type="component" value="Unassembled WGS sequence"/>
</dbReference>
<feature type="transmembrane region" description="Helical" evidence="1">
    <location>
        <begin position="29"/>
        <end position="52"/>
    </location>
</feature>
<name>A0A1I4DKX7_9PROT</name>
<evidence type="ECO:0000313" key="2">
    <source>
        <dbReference type="EMBL" id="SFK93027.1"/>
    </source>
</evidence>
<dbReference type="RefSeq" id="WP_092962116.1">
    <property type="nucleotide sequence ID" value="NZ_FOSQ01000011.1"/>
</dbReference>
<keyword evidence="1" id="KW-0472">Membrane</keyword>
<keyword evidence="3" id="KW-1185">Reference proteome</keyword>
<organism evidence="2 3">
    <name type="scientific">Falsiroseomonas stagni DSM 19981</name>
    <dbReference type="NCBI Taxonomy" id="1123062"/>
    <lineage>
        <taxon>Bacteria</taxon>
        <taxon>Pseudomonadati</taxon>
        <taxon>Pseudomonadota</taxon>
        <taxon>Alphaproteobacteria</taxon>
        <taxon>Acetobacterales</taxon>
        <taxon>Roseomonadaceae</taxon>
        <taxon>Falsiroseomonas</taxon>
    </lineage>
</organism>
<keyword evidence="1" id="KW-0812">Transmembrane</keyword>
<gene>
    <name evidence="2" type="ORF">SAMN02745775_11123</name>
</gene>
<reference evidence="2 3" key="1">
    <citation type="submission" date="2016-10" db="EMBL/GenBank/DDBJ databases">
        <authorList>
            <person name="de Groot N.N."/>
        </authorList>
    </citation>
    <scope>NUCLEOTIDE SEQUENCE [LARGE SCALE GENOMIC DNA]</scope>
    <source>
        <strain evidence="2 3">DSM 19981</strain>
    </source>
</reference>
<sequence length="59" mass="6673">MLRWFRETGGDPVFLLLTWASRLRREGRWLTLAAVLTLAAILFAGGFLLLLIEFGLPRG</sequence>
<dbReference type="EMBL" id="FOSQ01000011">
    <property type="protein sequence ID" value="SFK93027.1"/>
    <property type="molecule type" value="Genomic_DNA"/>
</dbReference>